<organism evidence="2 3">
    <name type="scientific">Actinomadura barringtoniae</name>
    <dbReference type="NCBI Taxonomy" id="1427535"/>
    <lineage>
        <taxon>Bacteria</taxon>
        <taxon>Bacillati</taxon>
        <taxon>Actinomycetota</taxon>
        <taxon>Actinomycetes</taxon>
        <taxon>Streptosporangiales</taxon>
        <taxon>Thermomonosporaceae</taxon>
        <taxon>Actinomadura</taxon>
    </lineage>
</organism>
<gene>
    <name evidence="2" type="ORF">J4573_15155</name>
</gene>
<feature type="chain" id="PRO_5039036858" evidence="1">
    <location>
        <begin position="25"/>
        <end position="175"/>
    </location>
</feature>
<evidence type="ECO:0000256" key="1">
    <source>
        <dbReference type="SAM" id="SignalP"/>
    </source>
</evidence>
<dbReference type="EMBL" id="JAGEOJ010000005">
    <property type="protein sequence ID" value="MBO2448438.1"/>
    <property type="molecule type" value="Genomic_DNA"/>
</dbReference>
<name>A0A939P9R3_9ACTN</name>
<protein>
    <submittedName>
        <fullName evidence="2">Uncharacterized protein</fullName>
    </submittedName>
</protein>
<keyword evidence="3" id="KW-1185">Reference proteome</keyword>
<proteinExistence type="predicted"/>
<evidence type="ECO:0000313" key="3">
    <source>
        <dbReference type="Proteomes" id="UP000669179"/>
    </source>
</evidence>
<dbReference type="AlphaFoldDB" id="A0A939P9R3"/>
<evidence type="ECO:0000313" key="2">
    <source>
        <dbReference type="EMBL" id="MBO2448438.1"/>
    </source>
</evidence>
<sequence length="175" mass="17687">MKTATPRRVRGAAVLGGLSLALGAGVDGVAAAGTGSAGAAVAGASSASAAGTSAAVAAPVKPFDVCYPKAKKCSTAKNRKLRAHGTITFGKYATGKVSAYNKLGGKAYFYVTAYTKRGTHNTQSHAFTKKLERGFGYPAASSFITKYTVKVCQGTGAKARCSATQTITTPKLPAS</sequence>
<feature type="signal peptide" evidence="1">
    <location>
        <begin position="1"/>
        <end position="24"/>
    </location>
</feature>
<comment type="caution">
    <text evidence="2">The sequence shown here is derived from an EMBL/GenBank/DDBJ whole genome shotgun (WGS) entry which is preliminary data.</text>
</comment>
<dbReference type="Proteomes" id="UP000669179">
    <property type="component" value="Unassembled WGS sequence"/>
</dbReference>
<reference evidence="2" key="1">
    <citation type="submission" date="2021-03" db="EMBL/GenBank/DDBJ databases">
        <authorList>
            <person name="Kanchanasin P."/>
            <person name="Saeng-In P."/>
            <person name="Phongsopitanun W."/>
            <person name="Yuki M."/>
            <person name="Kudo T."/>
            <person name="Ohkuma M."/>
            <person name="Tanasupawat S."/>
        </authorList>
    </citation>
    <scope>NUCLEOTIDE SEQUENCE</scope>
    <source>
        <strain evidence="2">GKU 128</strain>
    </source>
</reference>
<keyword evidence="1" id="KW-0732">Signal</keyword>
<accession>A0A939P9R3</accession>
<dbReference type="RefSeq" id="WP_208256071.1">
    <property type="nucleotide sequence ID" value="NZ_JAGEOJ010000005.1"/>
</dbReference>